<sequence>MIGEVFTDGIGVWRVIGHLVDVIDRNIAVAGAGEDLLELTRRDLNVLSKLKRKIVPEAVDGKIRRVLFYLAVFCIRCTLSKSGHFHSNPM</sequence>
<organism evidence="1 2">
    <name type="scientific">Natranaeroarchaeum sulfidigenes</name>
    <dbReference type="NCBI Taxonomy" id="2784880"/>
    <lineage>
        <taxon>Archaea</taxon>
        <taxon>Methanobacteriati</taxon>
        <taxon>Methanobacteriota</taxon>
        <taxon>Stenosarchaea group</taxon>
        <taxon>Halobacteria</taxon>
        <taxon>Halobacteriales</taxon>
        <taxon>Natronoarchaeaceae</taxon>
        <taxon>Natranaeroarchaeum</taxon>
    </lineage>
</organism>
<proteinExistence type="predicted"/>
<dbReference type="AlphaFoldDB" id="A0A897MHI8"/>
<protein>
    <submittedName>
        <fullName evidence="1">Uncharacterized protein</fullName>
    </submittedName>
</protein>
<gene>
    <name evidence="1" type="ORF">AArcS_0381</name>
</gene>
<accession>A0A897MHI8</accession>
<reference evidence="1" key="1">
    <citation type="submission" date="2020-11" db="EMBL/GenBank/DDBJ databases">
        <title>Carbohydrate-dependent, anaerobic sulfur respiration: A novel catabolism in halophilic archaea.</title>
        <authorList>
            <person name="Sorokin D.Y."/>
            <person name="Messina E."/>
            <person name="Smedile F."/>
            <person name="La Cono V."/>
            <person name="Hallsworth J.E."/>
            <person name="Yakimov M.M."/>
        </authorList>
    </citation>
    <scope>NUCLEOTIDE SEQUENCE</scope>
    <source>
        <strain evidence="1">AArc-S</strain>
    </source>
</reference>
<keyword evidence="2" id="KW-1185">Reference proteome</keyword>
<name>A0A897MHI8_9EURY</name>
<dbReference type="EMBL" id="CP064786">
    <property type="protein sequence ID" value="QSG01610.1"/>
    <property type="molecule type" value="Genomic_DNA"/>
</dbReference>
<dbReference type="KEGG" id="hara:AArcS_0381"/>
<dbReference type="Proteomes" id="UP000663586">
    <property type="component" value="Chromosome"/>
</dbReference>
<evidence type="ECO:0000313" key="1">
    <source>
        <dbReference type="EMBL" id="QSG01610.1"/>
    </source>
</evidence>
<evidence type="ECO:0000313" key="2">
    <source>
        <dbReference type="Proteomes" id="UP000663586"/>
    </source>
</evidence>